<protein>
    <submittedName>
        <fullName evidence="2">Phosphodiester glycosidase family protein</fullName>
    </submittedName>
</protein>
<feature type="domain" description="Phosphodiester glycosidase" evidence="1">
    <location>
        <begin position="218"/>
        <end position="388"/>
    </location>
</feature>
<comment type="caution">
    <text evidence="2">The sequence shown here is derived from an EMBL/GenBank/DDBJ whole genome shotgun (WGS) entry which is preliminary data.</text>
</comment>
<gene>
    <name evidence="2" type="ORF">EEX84_15775</name>
</gene>
<dbReference type="Gene3D" id="2.60.120.430">
    <property type="entry name" value="Galactose-binding lectin"/>
    <property type="match status" value="1"/>
</dbReference>
<dbReference type="RefSeq" id="WP_123166613.1">
    <property type="nucleotide sequence ID" value="NZ_RIAX01000020.1"/>
</dbReference>
<dbReference type="EMBL" id="RIAX01000020">
    <property type="protein sequence ID" value="RNF38203.1"/>
    <property type="molecule type" value="Genomic_DNA"/>
</dbReference>
<sequence length="835" mass="90100">MHIRKILSSIIAVAVISTVGMENTDAAMISQGVYHSATTGTVAGNPQRINQLSVNMNKPYTTIDLGIADPFTSLTTTSDLSRSHSTDQHHIVGAVNASLFTFENGLPTYLLADGNEIVNLGVVSTNFNDFMHTPAAFGVTSDNKAKVDEYELSYTVSHNGETAELTSLNRERQRGESILYTSSWPYPTTRTNSTGMEVVVTTASSVNTGYEFGEELTGKVTAIRPYGQYTSATIPANGFVISAVDKAEVDKIRDIKVGDTVGLTVDVESEWKGSNFMLATGPLLVQDGTVDLSIDLNSPRVTQRTARTAVAVNEDGSNAYFVTVDSAASGSTGMTLIEFANYLKSIGAYNAINLDGGGSTTMVTRKYGDRYPTLANRPVSGYERKVSAILEAVSTAPYGQETHIKVSQKQEGIVAVGASVGFQTDLVLDQYYNPLTIDQSKLVLLSVTNGIGKIEDNQFVGVKAGTGNVNATYGNAPVTIPVTVTDSIDQLIVSPTDIRLGTGEKATVQVTGVSSSEKVIFNPAAVDWSIKGEIGSLNGTSFTASDKQGTGSLVASFGSVSQSIPVHVSDQPLPLSSLDSTNGLTAKEILAEASITAEKTIDPKEGAGSVKLCYDFTSYKNGTSAAYLTWNSAFKIPGQPKKLGVWVYGDGMNHWLRGSLKDADGKEFVVDFTAEDQLNWVGWKYVEAALPNNAVAPLSLQKIYIAETKSTRKTKGSIWLDGLQAVYHSKEIKETSFTPDVDARIVETDKNFTVTFSQPMKEQFVHEKYIYVEDEFGVRQPVTVKKGDSPEKMIVQSPADGYEKGKNYRLVVTHFVPNTMNIQMTKDHITEFIVQ</sequence>
<name>A0A3M8P3B0_9BACL</name>
<keyword evidence="2" id="KW-0378">Hydrolase</keyword>
<dbReference type="AlphaFoldDB" id="A0A3M8P3B0"/>
<dbReference type="GO" id="GO:0016798">
    <property type="term" value="F:hydrolase activity, acting on glycosyl bonds"/>
    <property type="evidence" value="ECO:0007669"/>
    <property type="project" value="UniProtKB-KW"/>
</dbReference>
<accession>A0A3M8P3B0</accession>
<evidence type="ECO:0000313" key="3">
    <source>
        <dbReference type="Proteomes" id="UP000275473"/>
    </source>
</evidence>
<organism evidence="2 3">
    <name type="scientific">Planococcus salinus</name>
    <dbReference type="NCBI Taxonomy" id="1848460"/>
    <lineage>
        <taxon>Bacteria</taxon>
        <taxon>Bacillati</taxon>
        <taxon>Bacillota</taxon>
        <taxon>Bacilli</taxon>
        <taxon>Bacillales</taxon>
        <taxon>Caryophanaceae</taxon>
        <taxon>Planococcus</taxon>
    </lineage>
</organism>
<dbReference type="PANTHER" id="PTHR40446">
    <property type="entry name" value="N-ACETYLGLUCOSAMINE-1-PHOSPHODIESTER ALPHA-N-ACETYLGLUCOSAMINIDASE"/>
    <property type="match status" value="1"/>
</dbReference>
<dbReference type="Pfam" id="PF09992">
    <property type="entry name" value="NAGPA"/>
    <property type="match status" value="1"/>
</dbReference>
<reference evidence="2 3" key="1">
    <citation type="journal article" date="2018" name="Int. J. Syst. Evol. Microbiol.">
        <title>Planococcus salinus sp. nov., a moderately halophilic bacterium isolated from a saline-alkali soil.</title>
        <authorList>
            <person name="Gan L."/>
        </authorList>
    </citation>
    <scope>NUCLEOTIDE SEQUENCE [LARGE SCALE GENOMIC DNA]</scope>
    <source>
        <strain evidence="2 3">LCB217</strain>
    </source>
</reference>
<dbReference type="Proteomes" id="UP000275473">
    <property type="component" value="Unassembled WGS sequence"/>
</dbReference>
<dbReference type="InterPro" id="IPR018711">
    <property type="entry name" value="NAGPA"/>
</dbReference>
<dbReference type="PANTHER" id="PTHR40446:SF2">
    <property type="entry name" value="N-ACETYLGLUCOSAMINE-1-PHOSPHODIESTER ALPHA-N-ACETYLGLUCOSAMINIDASE"/>
    <property type="match status" value="1"/>
</dbReference>
<keyword evidence="3" id="KW-1185">Reference proteome</keyword>
<evidence type="ECO:0000313" key="2">
    <source>
        <dbReference type="EMBL" id="RNF38203.1"/>
    </source>
</evidence>
<dbReference type="OrthoDB" id="9809781at2"/>
<keyword evidence="2" id="KW-0326">Glycosidase</keyword>
<proteinExistence type="predicted"/>
<evidence type="ECO:0000259" key="1">
    <source>
        <dbReference type="Pfam" id="PF09992"/>
    </source>
</evidence>